<feature type="transmembrane region" description="Helical" evidence="1">
    <location>
        <begin position="122"/>
        <end position="145"/>
    </location>
</feature>
<dbReference type="OrthoDB" id="2103474at2759"/>
<comment type="caution">
    <text evidence="2">The sequence shown here is derived from an EMBL/GenBank/DDBJ whole genome shotgun (WGS) entry which is preliminary data.</text>
</comment>
<organism evidence="2 3">
    <name type="scientific">Austropuccinia psidii MF-1</name>
    <dbReference type="NCBI Taxonomy" id="1389203"/>
    <lineage>
        <taxon>Eukaryota</taxon>
        <taxon>Fungi</taxon>
        <taxon>Dikarya</taxon>
        <taxon>Basidiomycota</taxon>
        <taxon>Pucciniomycotina</taxon>
        <taxon>Pucciniomycetes</taxon>
        <taxon>Pucciniales</taxon>
        <taxon>Sphaerophragmiaceae</taxon>
        <taxon>Austropuccinia</taxon>
    </lineage>
</organism>
<keyword evidence="1" id="KW-1133">Transmembrane helix</keyword>
<dbReference type="PANTHER" id="PTHR35519">
    <property type="entry name" value="MEMBRANE PROTEINS"/>
    <property type="match status" value="1"/>
</dbReference>
<proteinExistence type="predicted"/>
<dbReference type="AlphaFoldDB" id="A0A9Q3HBW8"/>
<dbReference type="Pfam" id="PF13430">
    <property type="entry name" value="DUF4112"/>
    <property type="match status" value="1"/>
</dbReference>
<dbReference type="EMBL" id="AVOT02013994">
    <property type="protein sequence ID" value="MBW0497094.1"/>
    <property type="molecule type" value="Genomic_DNA"/>
</dbReference>
<keyword evidence="1" id="KW-0812">Transmembrane</keyword>
<protein>
    <recommendedName>
        <fullName evidence="4">DUF4112 domain-containing protein</fullName>
    </recommendedName>
</protein>
<evidence type="ECO:0000313" key="2">
    <source>
        <dbReference type="EMBL" id="MBW0497094.1"/>
    </source>
</evidence>
<name>A0A9Q3HBW8_9BASI</name>
<feature type="transmembrane region" description="Helical" evidence="1">
    <location>
        <begin position="71"/>
        <end position="92"/>
    </location>
</feature>
<dbReference type="PANTHER" id="PTHR35519:SF2">
    <property type="entry name" value="PH DOMAIN PROTEIN"/>
    <property type="match status" value="1"/>
</dbReference>
<sequence length="230" mass="25191">MSQILAQKIGRSIVASHAAELEPRDPLYDFTIDPRTSRKKRKKRALPSGLSKREEAILKKIRRRAHYLDKGFSLCGFQFGWTALIGLIPVVGDAADAALSYWLVIRPARKCDLPPSLVQRMFLNQAVSVSIGLIPLVGDILMAVWKVNSRNAALFEDFIVARAQGLAGTSQSPVVAASETAALVDNTTQPYGVDAGPSAATIERQAASGVDDHNCKREKTNRRWFSFKGT</sequence>
<gene>
    <name evidence="2" type="ORF">O181_036809</name>
</gene>
<evidence type="ECO:0000313" key="3">
    <source>
        <dbReference type="Proteomes" id="UP000765509"/>
    </source>
</evidence>
<accession>A0A9Q3HBW8</accession>
<evidence type="ECO:0000256" key="1">
    <source>
        <dbReference type="SAM" id="Phobius"/>
    </source>
</evidence>
<dbReference type="InterPro" id="IPR025187">
    <property type="entry name" value="DUF4112"/>
</dbReference>
<evidence type="ECO:0008006" key="4">
    <source>
        <dbReference type="Google" id="ProtNLM"/>
    </source>
</evidence>
<reference evidence="2" key="1">
    <citation type="submission" date="2021-03" db="EMBL/GenBank/DDBJ databases">
        <title>Draft genome sequence of rust myrtle Austropuccinia psidii MF-1, a brazilian biotype.</title>
        <authorList>
            <person name="Quecine M.C."/>
            <person name="Pachon D.M.R."/>
            <person name="Bonatelli M.L."/>
            <person name="Correr F.H."/>
            <person name="Franceschini L.M."/>
            <person name="Leite T.F."/>
            <person name="Margarido G.R.A."/>
            <person name="Almeida C.A."/>
            <person name="Ferrarezi J.A."/>
            <person name="Labate C.A."/>
        </authorList>
    </citation>
    <scope>NUCLEOTIDE SEQUENCE</scope>
    <source>
        <strain evidence="2">MF-1</strain>
    </source>
</reference>
<keyword evidence="3" id="KW-1185">Reference proteome</keyword>
<keyword evidence="1" id="KW-0472">Membrane</keyword>
<dbReference type="Proteomes" id="UP000765509">
    <property type="component" value="Unassembled WGS sequence"/>
</dbReference>